<name>A0A182VYI4_9DIPT</name>
<dbReference type="Proteomes" id="UP000075920">
    <property type="component" value="Unassembled WGS sequence"/>
</dbReference>
<accession>A0A182VYI4</accession>
<dbReference type="VEuPathDB" id="VectorBase:AMIN003136"/>
<sequence>MMRLEQFVGIFMMVTFGETTLGTSDGFNMTSAIDREDTMQQPPTTGLWKDTEHGKVLSRRKRFIVFPEGSSFSVAVCMTIGLYGNPNYQFVSWALNWGIAYNLPNQTVSFQKEMSEPKPMVQRRFRRDLYQKLEVIMDSMGYDGRDCILRALCESSQYFGGKGRNMMAEMLRTLFSYPKQKVLSFEHADHRLYDEAHRKVYDQTIPMIGVERLFTIGITVALAYELPSITINQIEQMLQENAADGYIFPKVDKNANDTILIDSKHSQSSVTPARKNIFSYYYQTPRPGQVGGTGGMANRINYYTAPDRRYDKFDRYGQRLPQWNQYLSNRFPRPPYADPTRNDFGSIVNRYLQGWIRRHPPNYPMGKKRFYPVFGKRSIREDTDPLDRHFLNHHRVTRHALYERIEQFLTAKGKHGHHCVLRALCESGQRNNDSEPDTFLKEILRAIFSLPSTHESPAHHKHRIYDEAHAHTGNCTETYSYCEDSFWSSDFMF</sequence>
<dbReference type="EnsemblMetazoa" id="AMIN003136-RA">
    <property type="protein sequence ID" value="AMIN003136-PA"/>
    <property type="gene ID" value="AMIN003136"/>
</dbReference>
<dbReference type="InterPro" id="IPR006631">
    <property type="entry name" value="DM4_12"/>
</dbReference>
<protein>
    <submittedName>
        <fullName evidence="1">Uncharacterized protein</fullName>
    </submittedName>
</protein>
<evidence type="ECO:0000313" key="2">
    <source>
        <dbReference type="Proteomes" id="UP000075920"/>
    </source>
</evidence>
<reference evidence="1" key="2">
    <citation type="submission" date="2020-05" db="UniProtKB">
        <authorList>
            <consortium name="EnsemblMetazoa"/>
        </authorList>
    </citation>
    <scope>IDENTIFICATION</scope>
    <source>
        <strain evidence="1">MINIMUS1</strain>
    </source>
</reference>
<organism evidence="1 2">
    <name type="scientific">Anopheles minimus</name>
    <dbReference type="NCBI Taxonomy" id="112268"/>
    <lineage>
        <taxon>Eukaryota</taxon>
        <taxon>Metazoa</taxon>
        <taxon>Ecdysozoa</taxon>
        <taxon>Arthropoda</taxon>
        <taxon>Hexapoda</taxon>
        <taxon>Insecta</taxon>
        <taxon>Pterygota</taxon>
        <taxon>Neoptera</taxon>
        <taxon>Endopterygota</taxon>
        <taxon>Diptera</taxon>
        <taxon>Nematocera</taxon>
        <taxon>Culicoidea</taxon>
        <taxon>Culicidae</taxon>
        <taxon>Anophelinae</taxon>
        <taxon>Anopheles</taxon>
    </lineage>
</organism>
<dbReference type="PANTHER" id="PTHR21398">
    <property type="entry name" value="AGAP007094-PA"/>
    <property type="match status" value="1"/>
</dbReference>
<dbReference type="AlphaFoldDB" id="A0A182VYI4"/>
<keyword evidence="2" id="KW-1185">Reference proteome</keyword>
<reference evidence="2" key="1">
    <citation type="submission" date="2013-03" db="EMBL/GenBank/DDBJ databases">
        <title>The Genome Sequence of Anopheles minimus MINIMUS1.</title>
        <authorList>
            <consortium name="The Broad Institute Genomics Platform"/>
            <person name="Neafsey D.E."/>
            <person name="Walton C."/>
            <person name="Walker B."/>
            <person name="Young S.K."/>
            <person name="Zeng Q."/>
            <person name="Gargeya S."/>
            <person name="Fitzgerald M."/>
            <person name="Haas B."/>
            <person name="Abouelleil A."/>
            <person name="Allen A.W."/>
            <person name="Alvarado L."/>
            <person name="Arachchi H.M."/>
            <person name="Berlin A.M."/>
            <person name="Chapman S.B."/>
            <person name="Gainer-Dewar J."/>
            <person name="Goldberg J."/>
            <person name="Griggs A."/>
            <person name="Gujja S."/>
            <person name="Hansen M."/>
            <person name="Howarth C."/>
            <person name="Imamovic A."/>
            <person name="Ireland A."/>
            <person name="Larimer J."/>
            <person name="McCowan C."/>
            <person name="Murphy C."/>
            <person name="Pearson M."/>
            <person name="Poon T.W."/>
            <person name="Priest M."/>
            <person name="Roberts A."/>
            <person name="Saif S."/>
            <person name="Shea T."/>
            <person name="Sisk P."/>
            <person name="Sykes S."/>
            <person name="Wortman J."/>
            <person name="Nusbaum C."/>
            <person name="Birren B."/>
        </authorList>
    </citation>
    <scope>NUCLEOTIDE SEQUENCE [LARGE SCALE GENOMIC DNA]</scope>
    <source>
        <strain evidence="2">MINIMUS1</strain>
    </source>
</reference>
<dbReference type="Pfam" id="PF07841">
    <property type="entry name" value="DM4_12"/>
    <property type="match status" value="2"/>
</dbReference>
<dbReference type="PANTHER" id="PTHR21398:SF7">
    <property type="entry name" value="LP19941P"/>
    <property type="match status" value="1"/>
</dbReference>
<dbReference type="SMART" id="SM00718">
    <property type="entry name" value="DM4_12"/>
    <property type="match status" value="2"/>
</dbReference>
<evidence type="ECO:0000313" key="1">
    <source>
        <dbReference type="EnsemblMetazoa" id="AMIN003136-PA"/>
    </source>
</evidence>
<proteinExistence type="predicted"/>